<dbReference type="GO" id="GO:0016791">
    <property type="term" value="F:phosphatase activity"/>
    <property type="evidence" value="ECO:0007669"/>
    <property type="project" value="TreeGrafter"/>
</dbReference>
<gene>
    <name evidence="1" type="ORF">B0T24DRAFT_648320</name>
</gene>
<sequence length="423" mass="45950">MAATKQITTLGARSYSYSNGDSQESYRNLAVGLFRPEIQRHHKRTLYAANAFPVEPYRWNCDDAQLYFYGAATDAPVRRPQDTLPKPAVPMYWQTDNATANTFVESAGGWQGRCQFPQLTAGRLADAWQYLYRVYGTLLGFMPPPRLGGKSNESNREAWHRCVCYRVTTNVITSQVAGMVASRMMRGDSDSKSHGYSSDAIDVLAQPAAVDSLEPRYPCPAAARLYSGPIKASSAPWRAHLDAAAPLFAAIDTHLGPRQCHGKPLPCGSTKISGNGSRDVQGDGFCGDQAIPAGRATLAAAASSFGVYIAELAANLRVAMADGNGNEGVLWFHNIAHDGSMSRLLSVLQADERDVWPGMGSEIIFELHRRKGVAEYFIRVLFGGQVLKSPNPSLGVMDMLPAETLLAYFDGLVGKGATLVRHV</sequence>
<protein>
    <submittedName>
        <fullName evidence="1">Histidine phosphatase superfamily</fullName>
    </submittedName>
</protein>
<dbReference type="AlphaFoldDB" id="A0AAE0NA14"/>
<accession>A0AAE0NA14</accession>
<reference evidence="1" key="1">
    <citation type="journal article" date="2023" name="Mol. Phylogenet. Evol.">
        <title>Genome-scale phylogeny and comparative genomics of the fungal order Sordariales.</title>
        <authorList>
            <person name="Hensen N."/>
            <person name="Bonometti L."/>
            <person name="Westerberg I."/>
            <person name="Brannstrom I.O."/>
            <person name="Guillou S."/>
            <person name="Cros-Aarteil S."/>
            <person name="Calhoun S."/>
            <person name="Haridas S."/>
            <person name="Kuo A."/>
            <person name="Mondo S."/>
            <person name="Pangilinan J."/>
            <person name="Riley R."/>
            <person name="LaButti K."/>
            <person name="Andreopoulos B."/>
            <person name="Lipzen A."/>
            <person name="Chen C."/>
            <person name="Yan M."/>
            <person name="Daum C."/>
            <person name="Ng V."/>
            <person name="Clum A."/>
            <person name="Steindorff A."/>
            <person name="Ohm R.A."/>
            <person name="Martin F."/>
            <person name="Silar P."/>
            <person name="Natvig D.O."/>
            <person name="Lalanne C."/>
            <person name="Gautier V."/>
            <person name="Ament-Velasquez S.L."/>
            <person name="Kruys A."/>
            <person name="Hutchinson M.I."/>
            <person name="Powell A.J."/>
            <person name="Barry K."/>
            <person name="Miller A.N."/>
            <person name="Grigoriev I.V."/>
            <person name="Debuchy R."/>
            <person name="Gladieux P."/>
            <person name="Hiltunen Thoren M."/>
            <person name="Johannesson H."/>
        </authorList>
    </citation>
    <scope>NUCLEOTIDE SEQUENCE</scope>
    <source>
        <strain evidence="1">CBS 958.72</strain>
    </source>
</reference>
<dbReference type="SUPFAM" id="SSF53254">
    <property type="entry name" value="Phosphoglycerate mutase-like"/>
    <property type="match status" value="1"/>
</dbReference>
<reference evidence="1" key="2">
    <citation type="submission" date="2023-06" db="EMBL/GenBank/DDBJ databases">
        <authorList>
            <consortium name="Lawrence Berkeley National Laboratory"/>
            <person name="Haridas S."/>
            <person name="Hensen N."/>
            <person name="Bonometti L."/>
            <person name="Westerberg I."/>
            <person name="Brannstrom I.O."/>
            <person name="Guillou S."/>
            <person name="Cros-Aarteil S."/>
            <person name="Calhoun S."/>
            <person name="Kuo A."/>
            <person name="Mondo S."/>
            <person name="Pangilinan J."/>
            <person name="Riley R."/>
            <person name="Labutti K."/>
            <person name="Andreopoulos B."/>
            <person name="Lipzen A."/>
            <person name="Chen C."/>
            <person name="Yanf M."/>
            <person name="Daum C."/>
            <person name="Ng V."/>
            <person name="Clum A."/>
            <person name="Steindorff A."/>
            <person name="Ohm R."/>
            <person name="Martin F."/>
            <person name="Silar P."/>
            <person name="Natvig D."/>
            <person name="Lalanne C."/>
            <person name="Gautier V."/>
            <person name="Ament-Velasquez S.L."/>
            <person name="Kruys A."/>
            <person name="Hutchinson M.I."/>
            <person name="Powell A.J."/>
            <person name="Barry K."/>
            <person name="Miller A.N."/>
            <person name="Grigoriev I.V."/>
            <person name="Debuchy R."/>
            <person name="Gladieux P."/>
            <person name="Thoren M.H."/>
            <person name="Johannesson H."/>
        </authorList>
    </citation>
    <scope>NUCLEOTIDE SEQUENCE</scope>
    <source>
        <strain evidence="1">CBS 958.72</strain>
    </source>
</reference>
<proteinExistence type="predicted"/>
<keyword evidence="2" id="KW-1185">Reference proteome</keyword>
<dbReference type="EMBL" id="JAULSN010000003">
    <property type="protein sequence ID" value="KAK3376332.1"/>
    <property type="molecule type" value="Genomic_DNA"/>
</dbReference>
<organism evidence="1 2">
    <name type="scientific">Lasiosphaeria ovina</name>
    <dbReference type="NCBI Taxonomy" id="92902"/>
    <lineage>
        <taxon>Eukaryota</taxon>
        <taxon>Fungi</taxon>
        <taxon>Dikarya</taxon>
        <taxon>Ascomycota</taxon>
        <taxon>Pezizomycotina</taxon>
        <taxon>Sordariomycetes</taxon>
        <taxon>Sordariomycetidae</taxon>
        <taxon>Sordariales</taxon>
        <taxon>Lasiosphaeriaceae</taxon>
        <taxon>Lasiosphaeria</taxon>
    </lineage>
</organism>
<dbReference type="PANTHER" id="PTHR11567:SF195">
    <property type="entry name" value="ACID PHOSPHATASE, PUTATIVE (AFU_ORTHOLOGUE AFUA_3G14570)-RELATED"/>
    <property type="match status" value="1"/>
</dbReference>
<dbReference type="InterPro" id="IPR029033">
    <property type="entry name" value="His_PPase_superfam"/>
</dbReference>
<dbReference type="PANTHER" id="PTHR11567">
    <property type="entry name" value="ACID PHOSPHATASE-RELATED"/>
    <property type="match status" value="1"/>
</dbReference>
<name>A0AAE0NA14_9PEZI</name>
<dbReference type="Gene3D" id="3.40.50.1240">
    <property type="entry name" value="Phosphoglycerate mutase-like"/>
    <property type="match status" value="1"/>
</dbReference>
<evidence type="ECO:0000313" key="2">
    <source>
        <dbReference type="Proteomes" id="UP001287356"/>
    </source>
</evidence>
<evidence type="ECO:0000313" key="1">
    <source>
        <dbReference type="EMBL" id="KAK3376332.1"/>
    </source>
</evidence>
<dbReference type="InterPro" id="IPR050645">
    <property type="entry name" value="Histidine_acid_phosphatase"/>
</dbReference>
<dbReference type="Proteomes" id="UP001287356">
    <property type="component" value="Unassembled WGS sequence"/>
</dbReference>
<comment type="caution">
    <text evidence="1">The sequence shown here is derived from an EMBL/GenBank/DDBJ whole genome shotgun (WGS) entry which is preliminary data.</text>
</comment>